<dbReference type="Gene3D" id="3.90.550.10">
    <property type="entry name" value="Spore Coat Polysaccharide Biosynthesis Protein SpsA, Chain A"/>
    <property type="match status" value="1"/>
</dbReference>
<evidence type="ECO:0000313" key="4">
    <source>
        <dbReference type="Proteomes" id="UP000664385"/>
    </source>
</evidence>
<accession>A0A939DTI6</accession>
<dbReference type="AlphaFoldDB" id="A0A939DTI6"/>
<comment type="similarity">
    <text evidence="1">Belongs to the glycosyltransferase 2 family.</text>
</comment>
<dbReference type="PANTHER" id="PTHR48090:SF7">
    <property type="entry name" value="RFBJ PROTEIN"/>
    <property type="match status" value="1"/>
</dbReference>
<feature type="domain" description="Glycosyltransferase 2-like" evidence="2">
    <location>
        <begin position="7"/>
        <end position="116"/>
    </location>
</feature>
<reference evidence="3" key="1">
    <citation type="submission" date="2020-12" db="EMBL/GenBank/DDBJ databases">
        <title>PHA producing bacteria isolated from mangrove.</title>
        <authorList>
            <person name="Zheng W."/>
            <person name="Yu S."/>
            <person name="Huang Y."/>
        </authorList>
    </citation>
    <scope>NUCLEOTIDE SEQUENCE</scope>
    <source>
        <strain evidence="3">GN8-5</strain>
    </source>
</reference>
<gene>
    <name evidence="3" type="ORF">JF543_02860</name>
</gene>
<dbReference type="InterPro" id="IPR001173">
    <property type="entry name" value="Glyco_trans_2-like"/>
</dbReference>
<protein>
    <submittedName>
        <fullName evidence="3">Glycosyltransferase family 2 protein</fullName>
    </submittedName>
</protein>
<dbReference type="Proteomes" id="UP000664385">
    <property type="component" value="Unassembled WGS sequence"/>
</dbReference>
<organism evidence="3 4">
    <name type="scientific">Microbacterium esteraromaticum</name>
    <dbReference type="NCBI Taxonomy" id="57043"/>
    <lineage>
        <taxon>Bacteria</taxon>
        <taxon>Bacillati</taxon>
        <taxon>Actinomycetota</taxon>
        <taxon>Actinomycetes</taxon>
        <taxon>Micrococcales</taxon>
        <taxon>Microbacteriaceae</taxon>
        <taxon>Microbacterium</taxon>
    </lineage>
</organism>
<dbReference type="SUPFAM" id="SSF53448">
    <property type="entry name" value="Nucleotide-diphospho-sugar transferases"/>
    <property type="match status" value="1"/>
</dbReference>
<dbReference type="RefSeq" id="WP_206822687.1">
    <property type="nucleotide sequence ID" value="NZ_JAEMWU010000001.1"/>
</dbReference>
<proteinExistence type="inferred from homology"/>
<comment type="caution">
    <text evidence="3">The sequence shown here is derived from an EMBL/GenBank/DDBJ whole genome shotgun (WGS) entry which is preliminary data.</text>
</comment>
<dbReference type="Pfam" id="PF00535">
    <property type="entry name" value="Glycos_transf_2"/>
    <property type="match status" value="1"/>
</dbReference>
<evidence type="ECO:0000313" key="3">
    <source>
        <dbReference type="EMBL" id="MBN8204896.1"/>
    </source>
</evidence>
<dbReference type="InterPro" id="IPR050256">
    <property type="entry name" value="Glycosyltransferase_2"/>
</dbReference>
<name>A0A939DTI6_9MICO</name>
<dbReference type="EMBL" id="JAEMWU010000001">
    <property type="protein sequence ID" value="MBN8204896.1"/>
    <property type="molecule type" value="Genomic_DNA"/>
</dbReference>
<evidence type="ECO:0000259" key="2">
    <source>
        <dbReference type="Pfam" id="PF00535"/>
    </source>
</evidence>
<dbReference type="InterPro" id="IPR029044">
    <property type="entry name" value="Nucleotide-diphossugar_trans"/>
</dbReference>
<evidence type="ECO:0000256" key="1">
    <source>
        <dbReference type="ARBA" id="ARBA00006739"/>
    </source>
</evidence>
<dbReference type="CDD" id="cd04179">
    <property type="entry name" value="DPM_DPG-synthase_like"/>
    <property type="match status" value="1"/>
</dbReference>
<dbReference type="PANTHER" id="PTHR48090">
    <property type="entry name" value="UNDECAPRENYL-PHOSPHATE 4-DEOXY-4-FORMAMIDO-L-ARABINOSE TRANSFERASE-RELATED"/>
    <property type="match status" value="1"/>
</dbReference>
<sequence>MEIAVDVVLPCLDEAEALPGVLAGLPTGWRAIVVDNGSTDGSAAVAERHGATVVHAAQRGYGAAVHAGLMATTAPIVAFSDADGSFDLAQLAAVVGPVRSGDADLVFARRVPARPGAWPPHARFANAALLWWVRRRMGVDVHDLGPMRAGRRTDLIGLDLRDRRSGYPLELLLRAQRAGWRIDEVPVPYLPRVGRSKVTGTVRGTVQAVRDMTTMLRRYA</sequence>